<keyword evidence="4" id="KW-0902">Two-component regulatory system</keyword>
<dbReference type="GO" id="GO:0005737">
    <property type="term" value="C:cytoplasm"/>
    <property type="evidence" value="ECO:0007669"/>
    <property type="project" value="UniProtKB-SubCell"/>
</dbReference>
<dbReference type="GO" id="GO:0000160">
    <property type="term" value="P:phosphorelay signal transduction system"/>
    <property type="evidence" value="ECO:0007669"/>
    <property type="project" value="UniProtKB-KW"/>
</dbReference>
<evidence type="ECO:0000256" key="3">
    <source>
        <dbReference type="ARBA" id="ARBA00022553"/>
    </source>
</evidence>
<dbReference type="Pfam" id="PF12833">
    <property type="entry name" value="HTH_18"/>
    <property type="match status" value="1"/>
</dbReference>
<organism evidence="11 12">
    <name type="scientific">Enterococcus casseliflavus</name>
    <name type="common">Enterococcus flavescens</name>
    <dbReference type="NCBI Taxonomy" id="37734"/>
    <lineage>
        <taxon>Bacteria</taxon>
        <taxon>Bacillati</taxon>
        <taxon>Bacillota</taxon>
        <taxon>Bacilli</taxon>
        <taxon>Lactobacillales</taxon>
        <taxon>Enterococcaceae</taxon>
        <taxon>Enterococcus</taxon>
    </lineage>
</organism>
<dbReference type="PANTHER" id="PTHR42713">
    <property type="entry name" value="HISTIDINE KINASE-RELATED"/>
    <property type="match status" value="1"/>
</dbReference>
<dbReference type="AlphaFoldDB" id="A0A415ERF3"/>
<evidence type="ECO:0000313" key="11">
    <source>
        <dbReference type="EMBL" id="RHK05818.1"/>
    </source>
</evidence>
<dbReference type="InterPro" id="IPR011006">
    <property type="entry name" value="CheY-like_superfamily"/>
</dbReference>
<feature type="domain" description="Response regulatory" evidence="10">
    <location>
        <begin position="6"/>
        <end position="123"/>
    </location>
</feature>
<evidence type="ECO:0000256" key="1">
    <source>
        <dbReference type="ARBA" id="ARBA00004496"/>
    </source>
</evidence>
<keyword evidence="3 8" id="KW-0597">Phosphoprotein</keyword>
<evidence type="ECO:0000313" key="12">
    <source>
        <dbReference type="Proteomes" id="UP000286288"/>
    </source>
</evidence>
<feature type="domain" description="HTH araC/xylS-type" evidence="9">
    <location>
        <begin position="406"/>
        <end position="504"/>
    </location>
</feature>
<keyword evidence="2" id="KW-0963">Cytoplasm</keyword>
<dbReference type="PANTHER" id="PTHR42713:SF3">
    <property type="entry name" value="TRANSCRIPTIONAL REGULATORY PROTEIN HPTR"/>
    <property type="match status" value="1"/>
</dbReference>
<dbReference type="InterPro" id="IPR020449">
    <property type="entry name" value="Tscrpt_reg_AraC-type_HTH"/>
</dbReference>
<dbReference type="Gene3D" id="3.40.50.2300">
    <property type="match status" value="1"/>
</dbReference>
<dbReference type="SUPFAM" id="SSF52172">
    <property type="entry name" value="CheY-like"/>
    <property type="match status" value="1"/>
</dbReference>
<dbReference type="SMART" id="SM00342">
    <property type="entry name" value="HTH_ARAC"/>
    <property type="match status" value="1"/>
</dbReference>
<accession>A0A415ERF3</accession>
<dbReference type="Gene3D" id="1.10.10.60">
    <property type="entry name" value="Homeodomain-like"/>
    <property type="match status" value="2"/>
</dbReference>
<dbReference type="GO" id="GO:0003700">
    <property type="term" value="F:DNA-binding transcription factor activity"/>
    <property type="evidence" value="ECO:0007669"/>
    <property type="project" value="InterPro"/>
</dbReference>
<evidence type="ECO:0000256" key="7">
    <source>
        <dbReference type="ARBA" id="ARBA00023163"/>
    </source>
</evidence>
<keyword evidence="7" id="KW-0804">Transcription</keyword>
<protein>
    <submittedName>
        <fullName evidence="11">Response regulator</fullName>
    </submittedName>
</protein>
<dbReference type="PROSITE" id="PS00041">
    <property type="entry name" value="HTH_ARAC_FAMILY_1"/>
    <property type="match status" value="1"/>
</dbReference>
<evidence type="ECO:0000259" key="9">
    <source>
        <dbReference type="PROSITE" id="PS01124"/>
    </source>
</evidence>
<evidence type="ECO:0000256" key="5">
    <source>
        <dbReference type="ARBA" id="ARBA00023015"/>
    </source>
</evidence>
<dbReference type="PRINTS" id="PR00032">
    <property type="entry name" value="HTHARAC"/>
</dbReference>
<evidence type="ECO:0000256" key="4">
    <source>
        <dbReference type="ARBA" id="ARBA00023012"/>
    </source>
</evidence>
<name>A0A415ERF3_ENTCA</name>
<evidence type="ECO:0000256" key="2">
    <source>
        <dbReference type="ARBA" id="ARBA00022490"/>
    </source>
</evidence>
<comment type="subcellular location">
    <subcellularLocation>
        <location evidence="1">Cytoplasm</location>
    </subcellularLocation>
</comment>
<dbReference type="CDD" id="cd17536">
    <property type="entry name" value="REC_YesN-like"/>
    <property type="match status" value="1"/>
</dbReference>
<dbReference type="InterPro" id="IPR001789">
    <property type="entry name" value="Sig_transdc_resp-reg_receiver"/>
</dbReference>
<dbReference type="InterPro" id="IPR051552">
    <property type="entry name" value="HptR"/>
</dbReference>
<evidence type="ECO:0000256" key="6">
    <source>
        <dbReference type="ARBA" id="ARBA00023125"/>
    </source>
</evidence>
<keyword evidence="5" id="KW-0805">Transcription regulation</keyword>
<evidence type="ECO:0000259" key="10">
    <source>
        <dbReference type="PROSITE" id="PS50110"/>
    </source>
</evidence>
<dbReference type="InterPro" id="IPR018060">
    <property type="entry name" value="HTH_AraC"/>
</dbReference>
<dbReference type="SUPFAM" id="SSF46689">
    <property type="entry name" value="Homeodomain-like"/>
    <property type="match status" value="2"/>
</dbReference>
<dbReference type="PROSITE" id="PS01124">
    <property type="entry name" value="HTH_ARAC_FAMILY_2"/>
    <property type="match status" value="1"/>
</dbReference>
<proteinExistence type="predicted"/>
<sequence>MTILRTVLVVDDEATIRDGLKHMIRWEQEGFRLLGDAANGQEALALIHELNPDIVITDLKMPQMDGLQLTTIIQQQYPEVHFLVLSSYDDFQYVSQSFRNGAVDYLLKPTLTPTLLLKTLHNISQKLSHTKGSVTEETQLQESLNRYLAGYEEPLAPLADYLALDQSQQQAQILTTNFSGFRANDQLLHALTEFTQSQPQVKTLFFQTSNKDAGLVISYPEGTNFYSSLKETLEQLRFTEPDAFFTLSVPFQKIEQLRDNFVTLKAKSQGQSFFYKRQRLVPEQELFLYIESDRFDTKKFLRALLDNNFLLGITRIEEYFNDMILSNVDPTFLKQQASSIFYTLLSRLEEEFPTAPRFSRLKAEFLHAIGHVQYLEDFSDLLLATIDDIRQQLTTLSPLDEDDLLVAIQRFIQDNYTKSLSLSELAETFHFSYTYLSAFLSAKLKMSFSEYVKKTRLDKAKELLTQSDLNLSEISEAVGYSDISYFSRIFKKECQVTPSKYRRLNQL</sequence>
<dbReference type="PROSITE" id="PS50110">
    <property type="entry name" value="RESPONSE_REGULATORY"/>
    <property type="match status" value="1"/>
</dbReference>
<reference evidence="11 12" key="1">
    <citation type="submission" date="2018-08" db="EMBL/GenBank/DDBJ databases">
        <title>A genome reference for cultivated species of the human gut microbiota.</title>
        <authorList>
            <person name="Zou Y."/>
            <person name="Xue W."/>
            <person name="Luo G."/>
        </authorList>
    </citation>
    <scope>NUCLEOTIDE SEQUENCE [LARGE SCALE GENOMIC DNA]</scope>
    <source>
        <strain evidence="11 12">AF48-16</strain>
    </source>
</reference>
<keyword evidence="6" id="KW-0238">DNA-binding</keyword>
<feature type="modified residue" description="4-aspartylphosphate" evidence="8">
    <location>
        <position position="58"/>
    </location>
</feature>
<dbReference type="GO" id="GO:0043565">
    <property type="term" value="F:sequence-specific DNA binding"/>
    <property type="evidence" value="ECO:0007669"/>
    <property type="project" value="InterPro"/>
</dbReference>
<dbReference type="Pfam" id="PF00072">
    <property type="entry name" value="Response_reg"/>
    <property type="match status" value="1"/>
</dbReference>
<gene>
    <name evidence="11" type="ORF">DW084_11830</name>
</gene>
<dbReference type="SMART" id="SM00448">
    <property type="entry name" value="REC"/>
    <property type="match status" value="1"/>
</dbReference>
<dbReference type="InterPro" id="IPR009057">
    <property type="entry name" value="Homeodomain-like_sf"/>
</dbReference>
<evidence type="ECO:0000256" key="8">
    <source>
        <dbReference type="PROSITE-ProRule" id="PRU00169"/>
    </source>
</evidence>
<comment type="caution">
    <text evidence="11">The sequence shown here is derived from an EMBL/GenBank/DDBJ whole genome shotgun (WGS) entry which is preliminary data.</text>
</comment>
<dbReference type="Proteomes" id="UP000286288">
    <property type="component" value="Unassembled WGS sequence"/>
</dbReference>
<dbReference type="EMBL" id="QRMZ01000015">
    <property type="protein sequence ID" value="RHK05818.1"/>
    <property type="molecule type" value="Genomic_DNA"/>
</dbReference>
<dbReference type="RefSeq" id="WP_121261843.1">
    <property type="nucleotide sequence ID" value="NZ_CABHBK010000001.1"/>
</dbReference>
<dbReference type="InterPro" id="IPR018062">
    <property type="entry name" value="HTH_AraC-typ_CS"/>
</dbReference>